<evidence type="ECO:0000313" key="1">
    <source>
        <dbReference type="EMBL" id="KIL63057.1"/>
    </source>
</evidence>
<dbReference type="InParanoid" id="A0A0C2WN89"/>
<dbReference type="AlphaFoldDB" id="A0A0C2WN89"/>
<sequence>MNASNDILALRAGSFIRSAAEVRLSSLLESFRHSLIDLYTTTFVGAQHLSYRPLTPT</sequence>
<dbReference type="EMBL" id="KN818263">
    <property type="protein sequence ID" value="KIL63057.1"/>
    <property type="molecule type" value="Genomic_DNA"/>
</dbReference>
<accession>A0A0C2WN89</accession>
<evidence type="ECO:0000313" key="2">
    <source>
        <dbReference type="Proteomes" id="UP000054549"/>
    </source>
</evidence>
<proteinExistence type="predicted"/>
<keyword evidence="2" id="KW-1185">Reference proteome</keyword>
<reference evidence="1 2" key="1">
    <citation type="submission" date="2014-04" db="EMBL/GenBank/DDBJ databases">
        <title>Evolutionary Origins and Diversification of the Mycorrhizal Mutualists.</title>
        <authorList>
            <consortium name="DOE Joint Genome Institute"/>
            <consortium name="Mycorrhizal Genomics Consortium"/>
            <person name="Kohler A."/>
            <person name="Kuo A."/>
            <person name="Nagy L.G."/>
            <person name="Floudas D."/>
            <person name="Copeland A."/>
            <person name="Barry K.W."/>
            <person name="Cichocki N."/>
            <person name="Veneault-Fourrey C."/>
            <person name="LaButti K."/>
            <person name="Lindquist E.A."/>
            <person name="Lipzen A."/>
            <person name="Lundell T."/>
            <person name="Morin E."/>
            <person name="Murat C."/>
            <person name="Riley R."/>
            <person name="Ohm R."/>
            <person name="Sun H."/>
            <person name="Tunlid A."/>
            <person name="Henrissat B."/>
            <person name="Grigoriev I.V."/>
            <person name="Hibbett D.S."/>
            <person name="Martin F."/>
        </authorList>
    </citation>
    <scope>NUCLEOTIDE SEQUENCE [LARGE SCALE GENOMIC DNA]</scope>
    <source>
        <strain evidence="1 2">Koide BX008</strain>
    </source>
</reference>
<name>A0A0C2WN89_AMAMK</name>
<dbReference type="Proteomes" id="UP000054549">
    <property type="component" value="Unassembled WGS sequence"/>
</dbReference>
<dbReference type="HOGENOM" id="CLU_2996104_0_0_1"/>
<protein>
    <submittedName>
        <fullName evidence="1">Uncharacterized protein</fullName>
    </submittedName>
</protein>
<organism evidence="1 2">
    <name type="scientific">Amanita muscaria (strain Koide BX008)</name>
    <dbReference type="NCBI Taxonomy" id="946122"/>
    <lineage>
        <taxon>Eukaryota</taxon>
        <taxon>Fungi</taxon>
        <taxon>Dikarya</taxon>
        <taxon>Basidiomycota</taxon>
        <taxon>Agaricomycotina</taxon>
        <taxon>Agaricomycetes</taxon>
        <taxon>Agaricomycetidae</taxon>
        <taxon>Agaricales</taxon>
        <taxon>Pluteineae</taxon>
        <taxon>Amanitaceae</taxon>
        <taxon>Amanita</taxon>
    </lineage>
</organism>
<gene>
    <name evidence="1" type="ORF">M378DRAFT_164938</name>
</gene>